<dbReference type="Gene3D" id="3.30.70.270">
    <property type="match status" value="1"/>
</dbReference>
<feature type="transmembrane region" description="Helical" evidence="3">
    <location>
        <begin position="116"/>
        <end position="134"/>
    </location>
</feature>
<dbReference type="PANTHER" id="PTHR45138:SF9">
    <property type="entry name" value="DIGUANYLATE CYCLASE DGCM-RELATED"/>
    <property type="match status" value="1"/>
</dbReference>
<feature type="transmembrane region" description="Helical" evidence="3">
    <location>
        <begin position="37"/>
        <end position="57"/>
    </location>
</feature>
<dbReference type="FunFam" id="3.30.70.270:FF:000001">
    <property type="entry name" value="Diguanylate cyclase domain protein"/>
    <property type="match status" value="1"/>
</dbReference>
<dbReference type="AlphaFoldDB" id="A0A6B3SUW6"/>
<dbReference type="RefSeq" id="WP_163968223.1">
    <property type="nucleotide sequence ID" value="NZ_JAAIVB010000079.1"/>
</dbReference>
<dbReference type="Proteomes" id="UP000482155">
    <property type="component" value="Unassembled WGS sequence"/>
</dbReference>
<dbReference type="EMBL" id="JAAIVB010000079">
    <property type="protein sequence ID" value="NEX64288.1"/>
    <property type="molecule type" value="Genomic_DNA"/>
</dbReference>
<dbReference type="InterPro" id="IPR029787">
    <property type="entry name" value="Nucleotide_cyclase"/>
</dbReference>
<gene>
    <name evidence="5" type="ORF">G3574_24660</name>
</gene>
<keyword evidence="3" id="KW-1133">Transmembrane helix</keyword>
<evidence type="ECO:0000256" key="1">
    <source>
        <dbReference type="ARBA" id="ARBA00012528"/>
    </source>
</evidence>
<dbReference type="CDD" id="cd01949">
    <property type="entry name" value="GGDEF"/>
    <property type="match status" value="1"/>
</dbReference>
<feature type="transmembrane region" description="Helical" evidence="3">
    <location>
        <begin position="12"/>
        <end position="31"/>
    </location>
</feature>
<keyword evidence="3" id="KW-0472">Membrane</keyword>
<feature type="domain" description="GGDEF" evidence="4">
    <location>
        <begin position="224"/>
        <end position="356"/>
    </location>
</feature>
<dbReference type="NCBIfam" id="TIGR00254">
    <property type="entry name" value="GGDEF"/>
    <property type="match status" value="1"/>
</dbReference>
<reference evidence="5 6" key="1">
    <citation type="submission" date="2020-02" db="EMBL/GenBank/DDBJ databases">
        <authorList>
            <person name="Kim M.K."/>
        </authorList>
    </citation>
    <scope>NUCLEOTIDE SEQUENCE [LARGE SCALE GENOMIC DNA]</scope>
    <source>
        <strain evidence="5 6">17J57-3</strain>
    </source>
</reference>
<accession>A0A6B3SUW6</accession>
<dbReference type="PROSITE" id="PS50887">
    <property type="entry name" value="GGDEF"/>
    <property type="match status" value="1"/>
</dbReference>
<feature type="transmembrane region" description="Helical" evidence="3">
    <location>
        <begin position="92"/>
        <end position="109"/>
    </location>
</feature>
<name>A0A6B3SUW6_9BURK</name>
<proteinExistence type="predicted"/>
<dbReference type="EC" id="2.7.7.65" evidence="1"/>
<evidence type="ECO:0000313" key="6">
    <source>
        <dbReference type="Proteomes" id="UP000482155"/>
    </source>
</evidence>
<dbReference type="SMART" id="SM00267">
    <property type="entry name" value="GGDEF"/>
    <property type="match status" value="1"/>
</dbReference>
<protein>
    <recommendedName>
        <fullName evidence="1">diguanylate cyclase</fullName>
        <ecNumber evidence="1">2.7.7.65</ecNumber>
    </recommendedName>
</protein>
<evidence type="ECO:0000256" key="3">
    <source>
        <dbReference type="SAM" id="Phobius"/>
    </source>
</evidence>
<comment type="caution">
    <text evidence="5">The sequence shown here is derived from an EMBL/GenBank/DDBJ whole genome shotgun (WGS) entry which is preliminary data.</text>
</comment>
<comment type="catalytic activity">
    <reaction evidence="2">
        <text>2 GTP = 3',3'-c-di-GMP + 2 diphosphate</text>
        <dbReference type="Rhea" id="RHEA:24898"/>
        <dbReference type="ChEBI" id="CHEBI:33019"/>
        <dbReference type="ChEBI" id="CHEBI:37565"/>
        <dbReference type="ChEBI" id="CHEBI:58805"/>
        <dbReference type="EC" id="2.7.7.65"/>
    </reaction>
</comment>
<keyword evidence="3" id="KW-0812">Transmembrane</keyword>
<evidence type="ECO:0000259" key="4">
    <source>
        <dbReference type="PROSITE" id="PS50887"/>
    </source>
</evidence>
<keyword evidence="6" id="KW-1185">Reference proteome</keyword>
<dbReference type="InterPro" id="IPR000160">
    <property type="entry name" value="GGDEF_dom"/>
</dbReference>
<evidence type="ECO:0000256" key="2">
    <source>
        <dbReference type="ARBA" id="ARBA00034247"/>
    </source>
</evidence>
<dbReference type="SUPFAM" id="SSF55073">
    <property type="entry name" value="Nucleotide cyclase"/>
    <property type="match status" value="1"/>
</dbReference>
<evidence type="ECO:0000313" key="5">
    <source>
        <dbReference type="EMBL" id="NEX64288.1"/>
    </source>
</evidence>
<dbReference type="Pfam" id="PF00990">
    <property type="entry name" value="GGDEF"/>
    <property type="match status" value="1"/>
</dbReference>
<dbReference type="GO" id="GO:0052621">
    <property type="term" value="F:diguanylate cyclase activity"/>
    <property type="evidence" value="ECO:0007669"/>
    <property type="project" value="UniProtKB-EC"/>
</dbReference>
<sequence length="364" mass="40581">MRRQPHRIYMSGLVVFNMLIETGMLGLFALAGTIKPWIVVAFAGTVVPVSIAIHLMFRIGLNLRLKEKGLLVPQLAVNAAAQLIFLMLAPQLAVFFMLTMIAFSGYAAPEFSPRSFTNGWLVFGVLTGAAIWLVRDRFRFPGASGLEIFATWLFFFLALRSLTLASARFFRLRAKLSEKNRQLEASLRQIEELASHDHLTGINNRGTFMKMLEDEAQRSARTGAPFCFVMLDIDHFKKVNDTHGHPVGDEVLKTVCDIAVRTLRGIDRIGRLGGEEFGILLPDTRAEEGTISMERLREAVNDHDWGSIAPGLDVHFSAGITSYMPMDNVQKLAKRADDALYHAKETGRDRVVMADQRLSARACA</sequence>
<organism evidence="5 6">
    <name type="scientific">Noviherbaspirillum galbum</name>
    <dbReference type="NCBI Taxonomy" id="2709383"/>
    <lineage>
        <taxon>Bacteria</taxon>
        <taxon>Pseudomonadati</taxon>
        <taxon>Pseudomonadota</taxon>
        <taxon>Betaproteobacteria</taxon>
        <taxon>Burkholderiales</taxon>
        <taxon>Oxalobacteraceae</taxon>
        <taxon>Noviherbaspirillum</taxon>
    </lineage>
</organism>
<dbReference type="PANTHER" id="PTHR45138">
    <property type="entry name" value="REGULATORY COMPONENTS OF SENSORY TRANSDUCTION SYSTEM"/>
    <property type="match status" value="1"/>
</dbReference>
<dbReference type="InterPro" id="IPR043128">
    <property type="entry name" value="Rev_trsase/Diguanyl_cyclase"/>
</dbReference>
<dbReference type="InterPro" id="IPR050469">
    <property type="entry name" value="Diguanylate_Cyclase"/>
</dbReference>
<feature type="transmembrane region" description="Helical" evidence="3">
    <location>
        <begin position="149"/>
        <end position="170"/>
    </location>
</feature>